<name>A0A7C5T0V7_9AQUI</name>
<dbReference type="InterPro" id="IPR017853">
    <property type="entry name" value="GH"/>
</dbReference>
<organism evidence="2">
    <name type="scientific">Thermocrinis ruber</name>
    <dbReference type="NCBI Taxonomy" id="75906"/>
    <lineage>
        <taxon>Bacteria</taxon>
        <taxon>Pseudomonadati</taxon>
        <taxon>Aquificota</taxon>
        <taxon>Aquificia</taxon>
        <taxon>Aquificales</taxon>
        <taxon>Aquificaceae</taxon>
        <taxon>Thermocrinis</taxon>
    </lineage>
</organism>
<dbReference type="SUPFAM" id="SSF51445">
    <property type="entry name" value="(Trans)glycosidases"/>
    <property type="match status" value="1"/>
</dbReference>
<feature type="domain" description="Glycoside-hydrolase family GH114 TIM-barrel" evidence="1">
    <location>
        <begin position="60"/>
        <end position="264"/>
    </location>
</feature>
<dbReference type="PRINTS" id="PR01545">
    <property type="entry name" value="THEMAYE10DUF"/>
</dbReference>
<dbReference type="AlphaFoldDB" id="A0A7C5T0V7"/>
<evidence type="ECO:0000313" key="2">
    <source>
        <dbReference type="EMBL" id="HHO74706.1"/>
    </source>
</evidence>
<dbReference type="InterPro" id="IPR016062">
    <property type="entry name" value="TM1410-rel"/>
</dbReference>
<dbReference type="Pfam" id="PF03537">
    <property type="entry name" value="Glyco_hydro_114"/>
    <property type="match status" value="1"/>
</dbReference>
<dbReference type="EMBL" id="DSAC01000110">
    <property type="protein sequence ID" value="HHO74706.1"/>
    <property type="molecule type" value="Genomic_DNA"/>
</dbReference>
<dbReference type="Gene3D" id="3.20.20.70">
    <property type="entry name" value="Aldolase class I"/>
    <property type="match status" value="1"/>
</dbReference>
<reference evidence="2" key="1">
    <citation type="journal article" date="2020" name="mSystems">
        <title>Genome- and Community-Level Interaction Insights into Carbon Utilization and Element Cycling Functions of Hydrothermarchaeota in Hydrothermal Sediment.</title>
        <authorList>
            <person name="Zhou Z."/>
            <person name="Liu Y."/>
            <person name="Xu W."/>
            <person name="Pan J."/>
            <person name="Luo Z.H."/>
            <person name="Li M."/>
        </authorList>
    </citation>
    <scope>NUCLEOTIDE SEQUENCE [LARGE SCALE GENOMIC DNA]</scope>
    <source>
        <strain evidence="2">SpSt-114</strain>
    </source>
</reference>
<protein>
    <submittedName>
        <fullName evidence="2">Polysaccharide deacetylase</fullName>
    </submittedName>
</protein>
<evidence type="ECO:0000259" key="1">
    <source>
        <dbReference type="Pfam" id="PF03537"/>
    </source>
</evidence>
<dbReference type="InterPro" id="IPR004352">
    <property type="entry name" value="GH114_TIM-barrel"/>
</dbReference>
<sequence length="898" mass="104322">MMFIIGLLLFVSSLLAQEPKCVLLYYHHKPLPDDILYAYDWVVLDADNPYMEVLKEKGFYQKKRAKLIGYMSVGEIETYRDYYKDLKKYSIGTNPMWKSLVADVRNKEYRQFLLEVVAKRIVDRGFDGFLLDTLDSYQLSAKKEEWKDFQDALVDFVKELRKRYPDKLIVLNRGFEFIDRVKEDINGFMVESLFSGLDEKKRYRAISEEERRWLLNQLNRIKSYGIPVIVVDYADPKDKNKAKELVRRIAELGFIPYVADKELSRVGYSLCSLIPRKVAILYSSKEYPVAQYEPTHRLTSIVLEYLGFVPEMFDIEEGLPEIYPGLGYAGVMVGFLGKIDEKLTDWLIKTKEEGLKLFFLNSLPYDEKFYRAFGIRAERNRERSINPFRLIKPKENRGFEAPIKVSYTDTLLIAEKGTPMVEVENSLGQKHHPFALFDWGGYAVNESLLNSRELWSFDPFEVFKKVFGTTLLIPDLTTQNGGRILTAHIDGDAFFGNAEFDPSKTTGEVIRDEIIKRYPIPHTVSIIVGEVSKDGLYPDKSERLINVAKSIFSLNWVEPASHSFSHPYDWQPKYRKRELPYGYNYPIKGYNLNWDSEIRGSVEWINREVLKDLGKKVEVFLWTGECNPNREQLRQTYQLGVFNVNGGLTTITQQEPFLKNIGPSGVNYGPYFQVYAPVQNENIYTNLWKSPFWGYLNVIQTFELTENPRRLKPISIYYHFYSGQKLASLNALKKVYEWALSREVSPMFLSEYSRWVLDFRQTAVMRWEEGFRIKNAGGLRTLRYPKEWGYPDAEKSKGVVGYREGKDGYNYLFLDGSGDYYLVFSSQKPKFALLYSNGYVESFERKGKEYSLRLSSYLPLEVRLETSCKVFVNGKAYNSGVVEFKGGKHADIKAVCTD</sequence>
<dbReference type="CDD" id="cd10922">
    <property type="entry name" value="CE4_PelA_like_C"/>
    <property type="match status" value="1"/>
</dbReference>
<dbReference type="PIRSF" id="PIRSF029570">
    <property type="entry name" value="UCP029570"/>
    <property type="match status" value="1"/>
</dbReference>
<accession>A0A7C5T0V7</accession>
<dbReference type="InterPro" id="IPR016925">
    <property type="entry name" value="UCP029570"/>
</dbReference>
<gene>
    <name evidence="2" type="ORF">ENN04_08795</name>
</gene>
<dbReference type="PANTHER" id="PTHR35882:SF2">
    <property type="entry name" value="PELA"/>
    <property type="match status" value="1"/>
</dbReference>
<dbReference type="InterPro" id="IPR013785">
    <property type="entry name" value="Aldolase_TIM"/>
</dbReference>
<comment type="caution">
    <text evidence="2">The sequence shown here is derived from an EMBL/GenBank/DDBJ whole genome shotgun (WGS) entry which is preliminary data.</text>
</comment>
<dbReference type="PANTHER" id="PTHR35882">
    <property type="entry name" value="PELA"/>
    <property type="match status" value="1"/>
</dbReference>
<proteinExistence type="predicted"/>